<organism evidence="3">
    <name type="scientific">uncultured Gemmatimonadaceae bacterium</name>
    <dbReference type="NCBI Taxonomy" id="246130"/>
    <lineage>
        <taxon>Bacteria</taxon>
        <taxon>Pseudomonadati</taxon>
        <taxon>Gemmatimonadota</taxon>
        <taxon>Gemmatimonadia</taxon>
        <taxon>Gemmatimonadales</taxon>
        <taxon>Gemmatimonadaceae</taxon>
        <taxon>environmental samples</taxon>
    </lineage>
</organism>
<dbReference type="AlphaFoldDB" id="A0A6J4M5A7"/>
<dbReference type="NCBIfam" id="NF033551">
    <property type="entry name" value="transpos_IS1182"/>
    <property type="match status" value="1"/>
</dbReference>
<dbReference type="InterPro" id="IPR025668">
    <property type="entry name" value="Tnp_DDE_dom"/>
</dbReference>
<feature type="domain" description="Transposase DDE" evidence="2">
    <location>
        <begin position="404"/>
        <end position="528"/>
    </location>
</feature>
<dbReference type="Pfam" id="PF05598">
    <property type="entry name" value="DUF772"/>
    <property type="match status" value="1"/>
</dbReference>
<dbReference type="EMBL" id="CADCTX010000770">
    <property type="protein sequence ID" value="CAA9348485.1"/>
    <property type="molecule type" value="Genomic_DNA"/>
</dbReference>
<protein>
    <submittedName>
        <fullName evidence="3">Uncharacterized protein</fullName>
    </submittedName>
</protein>
<feature type="domain" description="Transposase InsH N-terminal" evidence="1">
    <location>
        <begin position="20"/>
        <end position="113"/>
    </location>
</feature>
<dbReference type="InterPro" id="IPR008490">
    <property type="entry name" value="Transposase_InsH_N"/>
</dbReference>
<accession>A0A6J4M5A7</accession>
<dbReference type="InterPro" id="IPR047629">
    <property type="entry name" value="IS1182_transpos"/>
</dbReference>
<name>A0A6J4M5A7_9BACT</name>
<evidence type="ECO:0000259" key="2">
    <source>
        <dbReference type="Pfam" id="PF13751"/>
    </source>
</evidence>
<dbReference type="Pfam" id="PF13751">
    <property type="entry name" value="DDE_Tnp_1_6"/>
    <property type="match status" value="1"/>
</dbReference>
<evidence type="ECO:0000259" key="1">
    <source>
        <dbReference type="Pfam" id="PF05598"/>
    </source>
</evidence>
<sequence length="549" mass="60299">MSLQPQVVYVVPEDTARVARAAFPKGNPYLRMHDELGRLYADQDFAALFPVLGQPALAPAQLALVTLMQFAEHLTDRQAAEAVRARIDWKYALCLELDDAGFDYSALCEFRARLLAKAQEALLFERLLARCQEAGLVRARGRQRTDSTVVLAAIRTLNRLELVDEALRHALHTLAAVVPDWLRQACPVAWAERYGRRLEDYRRPLTAPARQALAAQIGADGRHLLQTLSTADAPAWLREVPAVEALRQIWVQQYHAPDDAGAMAWRGAGDQPPCAVRLDSPHDPEARFGTKRETSWTGYKVHLTETCDADAPHLIVDVQTTPATTPDHRLVAPIHTALAAVDLLPAEHLVDAGYVDAANLLSSQREHGVDLVGPALGDSSWQARTPGAFTAACFAIDWDSRRVVCPQGHPSVQWAATHDPDGNADIVVSFHPAACLACPERACCTRSARGPRRLTLHPQGQHRALLAARARQRAPDFPAQYAPRAGVEGTIAQGVNVFDLRHARYRGLAKTRLQHLVTAAALNVARLAAWFAERPRAATRPSRLALVWA</sequence>
<dbReference type="PANTHER" id="PTHR35604">
    <property type="entry name" value="TRANSPOSASE INSH FOR INSERTION SEQUENCE ELEMENT IS5A-RELATED"/>
    <property type="match status" value="1"/>
</dbReference>
<evidence type="ECO:0000313" key="3">
    <source>
        <dbReference type="EMBL" id="CAA9348485.1"/>
    </source>
</evidence>
<reference evidence="3" key="1">
    <citation type="submission" date="2020-02" db="EMBL/GenBank/DDBJ databases">
        <authorList>
            <person name="Meier V. D."/>
        </authorList>
    </citation>
    <scope>NUCLEOTIDE SEQUENCE</scope>
    <source>
        <strain evidence="3">AVDCRST_MAG40</strain>
    </source>
</reference>
<dbReference type="PANTHER" id="PTHR35604:SF2">
    <property type="entry name" value="TRANSPOSASE INSH FOR INSERTION SEQUENCE ELEMENT IS5A-RELATED"/>
    <property type="match status" value="1"/>
</dbReference>
<gene>
    <name evidence="3" type="ORF">AVDCRST_MAG40-2757</name>
</gene>
<proteinExistence type="predicted"/>